<organism evidence="1 2">
    <name type="scientific">Racocetra fulgida</name>
    <dbReference type="NCBI Taxonomy" id="60492"/>
    <lineage>
        <taxon>Eukaryota</taxon>
        <taxon>Fungi</taxon>
        <taxon>Fungi incertae sedis</taxon>
        <taxon>Mucoromycota</taxon>
        <taxon>Glomeromycotina</taxon>
        <taxon>Glomeromycetes</taxon>
        <taxon>Diversisporales</taxon>
        <taxon>Gigasporaceae</taxon>
        <taxon>Racocetra</taxon>
    </lineage>
</organism>
<evidence type="ECO:0000313" key="1">
    <source>
        <dbReference type="EMBL" id="CAG8501334.1"/>
    </source>
</evidence>
<sequence length="164" mass="18617">MALISLAKVNLNDNITPYMQLLSDNGDKYTLSINAVYLGTAEEAQRAVKELVKISKPAYMKFEERSWWEAISENATLQTIFPVFNREPFKSTSYDVAPPGLSREGLKFLRNFLNNIECHTKALFDVYADGACNATKLESTFKSEMISLITELDLYLTFEISYTT</sequence>
<dbReference type="AlphaFoldDB" id="A0A9N8ZN17"/>
<keyword evidence="2" id="KW-1185">Reference proteome</keyword>
<proteinExistence type="predicted"/>
<dbReference type="Gene3D" id="3.40.462.20">
    <property type="match status" value="1"/>
</dbReference>
<accession>A0A9N8ZN17</accession>
<dbReference type="OrthoDB" id="415825at2759"/>
<name>A0A9N8ZN17_9GLOM</name>
<evidence type="ECO:0000313" key="2">
    <source>
        <dbReference type="Proteomes" id="UP000789396"/>
    </source>
</evidence>
<protein>
    <submittedName>
        <fullName evidence="1">14637_t:CDS:1</fullName>
    </submittedName>
</protein>
<gene>
    <name evidence="1" type="ORF">RFULGI_LOCUS2451</name>
</gene>
<comment type="caution">
    <text evidence="1">The sequence shown here is derived from an EMBL/GenBank/DDBJ whole genome shotgun (WGS) entry which is preliminary data.</text>
</comment>
<dbReference type="EMBL" id="CAJVPZ010001857">
    <property type="protein sequence ID" value="CAG8501334.1"/>
    <property type="molecule type" value="Genomic_DNA"/>
</dbReference>
<dbReference type="Proteomes" id="UP000789396">
    <property type="component" value="Unassembled WGS sequence"/>
</dbReference>
<reference evidence="1" key="1">
    <citation type="submission" date="2021-06" db="EMBL/GenBank/DDBJ databases">
        <authorList>
            <person name="Kallberg Y."/>
            <person name="Tangrot J."/>
            <person name="Rosling A."/>
        </authorList>
    </citation>
    <scope>NUCLEOTIDE SEQUENCE</scope>
    <source>
        <strain evidence="1">IN212</strain>
    </source>
</reference>